<dbReference type="EMBL" id="JAQSIO010000002">
    <property type="protein sequence ID" value="MDD0814313.1"/>
    <property type="molecule type" value="Genomic_DNA"/>
</dbReference>
<dbReference type="Gene3D" id="1.10.10.10">
    <property type="entry name" value="Winged helix-like DNA-binding domain superfamily/Winged helix DNA-binding domain"/>
    <property type="match status" value="1"/>
</dbReference>
<gene>
    <name evidence="7" type="ORF">PSQ39_06685</name>
</gene>
<accession>A0ABT5MCK9</accession>
<name>A0ABT5MCK9_9BURK</name>
<dbReference type="SUPFAM" id="SSF53383">
    <property type="entry name" value="PLP-dependent transferases"/>
    <property type="match status" value="1"/>
</dbReference>
<dbReference type="SMART" id="SM00345">
    <property type="entry name" value="HTH_GNTR"/>
    <property type="match status" value="1"/>
</dbReference>
<dbReference type="PANTHER" id="PTHR46577">
    <property type="entry name" value="HTH-TYPE TRANSCRIPTIONAL REGULATORY PROTEIN GABR"/>
    <property type="match status" value="1"/>
</dbReference>
<dbReference type="Proteomes" id="UP001528672">
    <property type="component" value="Unassembled WGS sequence"/>
</dbReference>
<dbReference type="InterPro" id="IPR051446">
    <property type="entry name" value="HTH_trans_reg/aminotransferase"/>
</dbReference>
<dbReference type="InterPro" id="IPR015421">
    <property type="entry name" value="PyrdxlP-dep_Trfase_major"/>
</dbReference>
<evidence type="ECO:0000313" key="8">
    <source>
        <dbReference type="Proteomes" id="UP001528672"/>
    </source>
</evidence>
<keyword evidence="8" id="KW-1185">Reference proteome</keyword>
<dbReference type="InterPro" id="IPR036388">
    <property type="entry name" value="WH-like_DNA-bd_sf"/>
</dbReference>
<dbReference type="InterPro" id="IPR015424">
    <property type="entry name" value="PyrdxlP-dep_Trfase"/>
</dbReference>
<dbReference type="Gene3D" id="3.40.640.10">
    <property type="entry name" value="Type I PLP-dependent aspartate aminotransferase-like (Major domain)"/>
    <property type="match status" value="1"/>
</dbReference>
<dbReference type="CDD" id="cd00609">
    <property type="entry name" value="AAT_like"/>
    <property type="match status" value="1"/>
</dbReference>
<comment type="similarity">
    <text evidence="1">In the C-terminal section; belongs to the class-I pyridoxal-phosphate-dependent aminotransferase family.</text>
</comment>
<keyword evidence="4" id="KW-0238">DNA-binding</keyword>
<sequence>MPINAIRWRKRLQQDSRPAYLMMAELIAEDIQRGELSTRERLPTLRDLAQLLKLNYTTVARGYAEAKRRGLIDSHVGIGTVVRGRIPGLPLRSGSSAEMTMNLPPEPLVNTLVQQMQQQAGEALANGGTHGYYELMRYQDFGGSNEARDAGALWLRSHVPQCHAAQVLVGPGIHGVLLALISMLCRPGEVICAEALAYPGMKVIAAQLGVKIQPLPLDDEGVSADEFEHACKTLQVRALVCNPNIHNPTTVSMSLQRRREIADIATRYSVPLIEDDAYGKLQSKPLPTLLSLAPDLTYYIAGLSKSLGAGLRMSYVCTPNPRLLQRTAGALRATTVMGSPFNAAMVTRWIQTGSAQAMLNAIREESGLRQQLARRYLAEHGAQADPEGFHAWVPLREDWNPIEVATTLRAQGLACVASAAFTTDADPPPALRLCLGGSIGREDLQNGLRLLSSVLDQPTPPLAAAG</sequence>
<protein>
    <submittedName>
        <fullName evidence="7">PLP-dependent aminotransferase family protein</fullName>
    </submittedName>
</protein>
<evidence type="ECO:0000313" key="7">
    <source>
        <dbReference type="EMBL" id="MDD0814313.1"/>
    </source>
</evidence>
<dbReference type="PANTHER" id="PTHR46577:SF1">
    <property type="entry name" value="HTH-TYPE TRANSCRIPTIONAL REGULATORY PROTEIN GABR"/>
    <property type="match status" value="1"/>
</dbReference>
<evidence type="ECO:0000256" key="1">
    <source>
        <dbReference type="ARBA" id="ARBA00005384"/>
    </source>
</evidence>
<dbReference type="Pfam" id="PF00155">
    <property type="entry name" value="Aminotran_1_2"/>
    <property type="match status" value="1"/>
</dbReference>
<evidence type="ECO:0000256" key="3">
    <source>
        <dbReference type="ARBA" id="ARBA00023015"/>
    </source>
</evidence>
<evidence type="ECO:0000256" key="4">
    <source>
        <dbReference type="ARBA" id="ARBA00023125"/>
    </source>
</evidence>
<dbReference type="InterPro" id="IPR000524">
    <property type="entry name" value="Tscrpt_reg_HTH_GntR"/>
</dbReference>
<comment type="caution">
    <text evidence="7">The sequence shown here is derived from an EMBL/GenBank/DDBJ whole genome shotgun (WGS) entry which is preliminary data.</text>
</comment>
<dbReference type="InterPro" id="IPR036390">
    <property type="entry name" value="WH_DNA-bd_sf"/>
</dbReference>
<dbReference type="RefSeq" id="WP_273925931.1">
    <property type="nucleotide sequence ID" value="NZ_JAQSIO010000002.1"/>
</dbReference>
<keyword evidence="5" id="KW-0804">Transcription</keyword>
<evidence type="ECO:0000256" key="2">
    <source>
        <dbReference type="ARBA" id="ARBA00022898"/>
    </source>
</evidence>
<keyword evidence="7" id="KW-0808">Transferase</keyword>
<dbReference type="SUPFAM" id="SSF46785">
    <property type="entry name" value="Winged helix' DNA-binding domain"/>
    <property type="match status" value="1"/>
</dbReference>
<feature type="domain" description="HTH gntR-type" evidence="6">
    <location>
        <begin position="17"/>
        <end position="85"/>
    </location>
</feature>
<proteinExistence type="inferred from homology"/>
<dbReference type="CDD" id="cd07377">
    <property type="entry name" value="WHTH_GntR"/>
    <property type="match status" value="1"/>
</dbReference>
<dbReference type="Pfam" id="PF00392">
    <property type="entry name" value="GntR"/>
    <property type="match status" value="1"/>
</dbReference>
<keyword evidence="7" id="KW-0032">Aminotransferase</keyword>
<organism evidence="7 8">
    <name type="scientific">Curvibacter microcysteis</name>
    <dbReference type="NCBI Taxonomy" id="3026419"/>
    <lineage>
        <taxon>Bacteria</taxon>
        <taxon>Pseudomonadati</taxon>
        <taxon>Pseudomonadota</taxon>
        <taxon>Betaproteobacteria</taxon>
        <taxon>Burkholderiales</taxon>
        <taxon>Comamonadaceae</taxon>
        <taxon>Curvibacter</taxon>
    </lineage>
</organism>
<dbReference type="InterPro" id="IPR004839">
    <property type="entry name" value="Aminotransferase_I/II_large"/>
</dbReference>
<keyword evidence="3" id="KW-0805">Transcription regulation</keyword>
<keyword evidence="2" id="KW-0663">Pyridoxal phosphate</keyword>
<dbReference type="GO" id="GO:0008483">
    <property type="term" value="F:transaminase activity"/>
    <property type="evidence" value="ECO:0007669"/>
    <property type="project" value="UniProtKB-KW"/>
</dbReference>
<reference evidence="7 8" key="1">
    <citation type="submission" date="2023-02" db="EMBL/GenBank/DDBJ databases">
        <title>Bacterial whole genome sequence for Curvibacter sp. HBC28.</title>
        <authorList>
            <person name="Le V."/>
            <person name="Ko S.-R."/>
            <person name="Ahn C.-Y."/>
            <person name="Oh H.-M."/>
        </authorList>
    </citation>
    <scope>NUCLEOTIDE SEQUENCE [LARGE SCALE GENOMIC DNA]</scope>
    <source>
        <strain evidence="7 8">HBC28</strain>
    </source>
</reference>
<dbReference type="PROSITE" id="PS50949">
    <property type="entry name" value="HTH_GNTR"/>
    <property type="match status" value="1"/>
</dbReference>
<evidence type="ECO:0000256" key="5">
    <source>
        <dbReference type="ARBA" id="ARBA00023163"/>
    </source>
</evidence>
<evidence type="ECO:0000259" key="6">
    <source>
        <dbReference type="PROSITE" id="PS50949"/>
    </source>
</evidence>